<proteinExistence type="predicted"/>
<feature type="region of interest" description="Disordered" evidence="1">
    <location>
        <begin position="1"/>
        <end position="44"/>
    </location>
</feature>
<accession>A0ABQ8UH41</accession>
<organism evidence="2 3">
    <name type="scientific">Paratrimastix pyriformis</name>
    <dbReference type="NCBI Taxonomy" id="342808"/>
    <lineage>
        <taxon>Eukaryota</taxon>
        <taxon>Metamonada</taxon>
        <taxon>Preaxostyla</taxon>
        <taxon>Paratrimastigidae</taxon>
        <taxon>Paratrimastix</taxon>
    </lineage>
</organism>
<gene>
    <name evidence="2" type="ORF">PAPYR_6775</name>
</gene>
<sequence length="107" mass="12352">MRFQDLKPFEYVARQGPFTPRPGVQADRPGAPPPDSTSDDRTQQRERLVFGAPRGPDLRISKIQILNFRVRSTLERIERMIERMIERNDRVLESNNVASCPRSQNAC</sequence>
<evidence type="ECO:0000313" key="3">
    <source>
        <dbReference type="Proteomes" id="UP001141327"/>
    </source>
</evidence>
<reference evidence="2" key="1">
    <citation type="journal article" date="2022" name="bioRxiv">
        <title>Genomics of Preaxostyla Flagellates Illuminates Evolutionary Transitions and the Path Towards Mitochondrial Loss.</title>
        <authorList>
            <person name="Novak L.V.F."/>
            <person name="Treitli S.C."/>
            <person name="Pyrih J."/>
            <person name="Halakuc P."/>
            <person name="Pipaliya S.V."/>
            <person name="Vacek V."/>
            <person name="Brzon O."/>
            <person name="Soukal P."/>
            <person name="Eme L."/>
            <person name="Dacks J.B."/>
            <person name="Karnkowska A."/>
            <person name="Elias M."/>
            <person name="Hampl V."/>
        </authorList>
    </citation>
    <scope>NUCLEOTIDE SEQUENCE</scope>
    <source>
        <strain evidence="2">RCP-MX</strain>
    </source>
</reference>
<dbReference type="EMBL" id="JAPMOS010000041">
    <property type="protein sequence ID" value="KAJ4457731.1"/>
    <property type="molecule type" value="Genomic_DNA"/>
</dbReference>
<name>A0ABQ8UH41_9EUKA</name>
<evidence type="ECO:0000256" key="1">
    <source>
        <dbReference type="SAM" id="MobiDB-lite"/>
    </source>
</evidence>
<comment type="caution">
    <text evidence="2">The sequence shown here is derived from an EMBL/GenBank/DDBJ whole genome shotgun (WGS) entry which is preliminary data.</text>
</comment>
<keyword evidence="3" id="KW-1185">Reference proteome</keyword>
<evidence type="ECO:0000313" key="2">
    <source>
        <dbReference type="EMBL" id="KAJ4457731.1"/>
    </source>
</evidence>
<dbReference type="Proteomes" id="UP001141327">
    <property type="component" value="Unassembled WGS sequence"/>
</dbReference>
<protein>
    <submittedName>
        <fullName evidence="2">Uncharacterized protein</fullName>
    </submittedName>
</protein>